<name>A0A383AQV6_9ZZZZ</name>
<organism evidence="3">
    <name type="scientific">marine metagenome</name>
    <dbReference type="NCBI Taxonomy" id="408172"/>
    <lineage>
        <taxon>unclassified sequences</taxon>
        <taxon>metagenomes</taxon>
        <taxon>ecological metagenomes</taxon>
    </lineage>
</organism>
<feature type="domain" description="DUF5681" evidence="2">
    <location>
        <begin position="3"/>
        <end position="47"/>
    </location>
</feature>
<feature type="region of interest" description="Disordered" evidence="1">
    <location>
        <begin position="1"/>
        <end position="25"/>
    </location>
</feature>
<evidence type="ECO:0000259" key="2">
    <source>
        <dbReference type="Pfam" id="PF18932"/>
    </source>
</evidence>
<protein>
    <recommendedName>
        <fullName evidence="2">DUF5681 domain-containing protein</fullName>
    </recommendedName>
</protein>
<evidence type="ECO:0000256" key="1">
    <source>
        <dbReference type="SAM" id="MobiDB-lite"/>
    </source>
</evidence>
<dbReference type="AlphaFoldDB" id="A0A383AQV6"/>
<accession>A0A383AQV6</accession>
<proteinExistence type="predicted"/>
<feature type="compositionally biased region" description="Basic residues" evidence="1">
    <location>
        <begin position="13"/>
        <end position="24"/>
    </location>
</feature>
<sequence length="106" mass="11602">MPFTPGHSGNPRGRPKGSRNKTSHAVRDWATGIVEDPTVQARLLADARAGKLHPSVMTALLAYAYGKPRDTASAEPMIPMSEIEDARRSLQVKLEHIRQTLDITST</sequence>
<evidence type="ECO:0000313" key="3">
    <source>
        <dbReference type="EMBL" id="SVE10207.1"/>
    </source>
</evidence>
<dbReference type="InterPro" id="IPR043736">
    <property type="entry name" value="DUF5681"/>
</dbReference>
<dbReference type="Pfam" id="PF18932">
    <property type="entry name" value="DUF5681"/>
    <property type="match status" value="1"/>
</dbReference>
<gene>
    <name evidence="3" type="ORF">METZ01_LOCUS463061</name>
</gene>
<dbReference type="EMBL" id="UINC01194221">
    <property type="protein sequence ID" value="SVE10207.1"/>
    <property type="molecule type" value="Genomic_DNA"/>
</dbReference>
<reference evidence="3" key="1">
    <citation type="submission" date="2018-05" db="EMBL/GenBank/DDBJ databases">
        <authorList>
            <person name="Lanie J.A."/>
            <person name="Ng W.-L."/>
            <person name="Kazmierczak K.M."/>
            <person name="Andrzejewski T.M."/>
            <person name="Davidsen T.M."/>
            <person name="Wayne K.J."/>
            <person name="Tettelin H."/>
            <person name="Glass J.I."/>
            <person name="Rusch D."/>
            <person name="Podicherti R."/>
            <person name="Tsui H.-C.T."/>
            <person name="Winkler M.E."/>
        </authorList>
    </citation>
    <scope>NUCLEOTIDE SEQUENCE</scope>
</reference>